<dbReference type="GO" id="GO:0003677">
    <property type="term" value="F:DNA binding"/>
    <property type="evidence" value="ECO:0007669"/>
    <property type="project" value="InterPro"/>
</dbReference>
<dbReference type="RefSeq" id="WP_184834767.1">
    <property type="nucleotide sequence ID" value="NZ_JACHMN010000002.1"/>
</dbReference>
<gene>
    <name evidence="2" type="ORF">F4553_002044</name>
</gene>
<dbReference type="InterPro" id="IPR010982">
    <property type="entry name" value="Lambda_DNA-bd_dom_sf"/>
</dbReference>
<organism evidence="2 3">
    <name type="scientific">Allocatelliglobosispora scoriae</name>
    <dbReference type="NCBI Taxonomy" id="643052"/>
    <lineage>
        <taxon>Bacteria</taxon>
        <taxon>Bacillati</taxon>
        <taxon>Actinomycetota</taxon>
        <taxon>Actinomycetes</taxon>
        <taxon>Micromonosporales</taxon>
        <taxon>Micromonosporaceae</taxon>
        <taxon>Allocatelliglobosispora</taxon>
    </lineage>
</organism>
<evidence type="ECO:0000313" key="2">
    <source>
        <dbReference type="EMBL" id="MBB5868665.1"/>
    </source>
</evidence>
<dbReference type="EMBL" id="JACHMN010000002">
    <property type="protein sequence ID" value="MBB5868665.1"/>
    <property type="molecule type" value="Genomic_DNA"/>
</dbReference>
<accession>A0A841BLY7</accession>
<sequence length="372" mass="41954">MRFKVETLHGSKSLPYRRGLLSGFLWKLIRESLSLTQSQLAEALQVDIATIQGWETGRRPLTAIRIADLAHLRIRLIRHGAHPHLFKVLCDAIEADLIIEFAIEHGRSVADSRWHPLAATVHRRDLTNLITWPFTGVLPTQLNGLVREASSRRGPSSHRPALSVSERTRFFTHLLAVADRKRDPADALLRRQATYLLAFDSEQSTAAWLVDEHRRALRSARSGDDVSTWVEVRSASVALARYGFHEPLLDFVGSGLDSDTQALANINYWAYWVGEVADTYTDDGFMRSNDPRTANGSRLLEHLVDRLDTGHEQIELYIHTLWHLLLIRPGMAHHLPELRSRAQAGIGNLDSANLTGRARQKLSDVTYALRLS</sequence>
<dbReference type="SUPFAM" id="SSF47413">
    <property type="entry name" value="lambda repressor-like DNA-binding domains"/>
    <property type="match status" value="1"/>
</dbReference>
<dbReference type="Gene3D" id="1.10.260.40">
    <property type="entry name" value="lambda repressor-like DNA-binding domains"/>
    <property type="match status" value="1"/>
</dbReference>
<dbReference type="InterPro" id="IPR001387">
    <property type="entry name" value="Cro/C1-type_HTH"/>
</dbReference>
<evidence type="ECO:0000259" key="1">
    <source>
        <dbReference type="PROSITE" id="PS50943"/>
    </source>
</evidence>
<dbReference type="AlphaFoldDB" id="A0A841BLY7"/>
<dbReference type="Proteomes" id="UP000587527">
    <property type="component" value="Unassembled WGS sequence"/>
</dbReference>
<keyword evidence="3" id="KW-1185">Reference proteome</keyword>
<comment type="caution">
    <text evidence="2">The sequence shown here is derived from an EMBL/GenBank/DDBJ whole genome shotgun (WGS) entry which is preliminary data.</text>
</comment>
<evidence type="ECO:0000313" key="3">
    <source>
        <dbReference type="Proteomes" id="UP000587527"/>
    </source>
</evidence>
<dbReference type="Pfam" id="PF01381">
    <property type="entry name" value="HTH_3"/>
    <property type="match status" value="1"/>
</dbReference>
<dbReference type="CDD" id="cd00093">
    <property type="entry name" value="HTH_XRE"/>
    <property type="match status" value="1"/>
</dbReference>
<proteinExistence type="predicted"/>
<dbReference type="PROSITE" id="PS50943">
    <property type="entry name" value="HTH_CROC1"/>
    <property type="match status" value="1"/>
</dbReference>
<feature type="domain" description="HTH cro/C1-type" evidence="1">
    <location>
        <begin position="27"/>
        <end position="77"/>
    </location>
</feature>
<protein>
    <submittedName>
        <fullName evidence="2">Transcriptional regulator with XRE-family HTH domain</fullName>
    </submittedName>
</protein>
<name>A0A841BLY7_9ACTN</name>
<reference evidence="2 3" key="1">
    <citation type="submission" date="2020-08" db="EMBL/GenBank/DDBJ databases">
        <title>Sequencing the genomes of 1000 actinobacteria strains.</title>
        <authorList>
            <person name="Klenk H.-P."/>
        </authorList>
    </citation>
    <scope>NUCLEOTIDE SEQUENCE [LARGE SCALE GENOMIC DNA]</scope>
    <source>
        <strain evidence="2 3">DSM 45362</strain>
    </source>
</reference>